<protein>
    <submittedName>
        <fullName evidence="1">BQ5605_C007g04639 protein</fullName>
    </submittedName>
</protein>
<name>A0A2X0MUQ6_9BASI</name>
<dbReference type="Proteomes" id="UP000249464">
    <property type="component" value="Unassembled WGS sequence"/>
</dbReference>
<proteinExistence type="predicted"/>
<sequence length="191" mass="22790">MNRFISRRTEYRFLSGRRSRWVFTRHRRRLVDRNTLDDLHTSINDVLHDLGFFDRRSSFFYDFSDERRVDLWECMIEGLFKLDFGRRGNVESFDGRINGGRFFQYEFGCFGDGCGVEGFFILGKSFFYDFSDGRRIDLWECMIEGLFKLDFGRRRNVESFDGRIDGGRFFQYEFGCFGDGCGAEGFFVLRK</sequence>
<reference evidence="1 2" key="1">
    <citation type="submission" date="2016-11" db="EMBL/GenBank/DDBJ databases">
        <authorList>
            <person name="Jaros S."/>
            <person name="Januszkiewicz K."/>
            <person name="Wedrychowicz H."/>
        </authorList>
    </citation>
    <scope>NUCLEOTIDE SEQUENCE [LARGE SCALE GENOMIC DNA]</scope>
</reference>
<dbReference type="EMBL" id="FQNC01000045">
    <property type="protein sequence ID" value="SGY62012.1"/>
    <property type="molecule type" value="Genomic_DNA"/>
</dbReference>
<keyword evidence="2" id="KW-1185">Reference proteome</keyword>
<evidence type="ECO:0000313" key="2">
    <source>
        <dbReference type="Proteomes" id="UP000249464"/>
    </source>
</evidence>
<accession>A0A2X0MUQ6</accession>
<organism evidence="1 2">
    <name type="scientific">Microbotryum silenes-dioicae</name>
    <dbReference type="NCBI Taxonomy" id="796604"/>
    <lineage>
        <taxon>Eukaryota</taxon>
        <taxon>Fungi</taxon>
        <taxon>Dikarya</taxon>
        <taxon>Basidiomycota</taxon>
        <taxon>Pucciniomycotina</taxon>
        <taxon>Microbotryomycetes</taxon>
        <taxon>Microbotryales</taxon>
        <taxon>Microbotryaceae</taxon>
        <taxon>Microbotryum</taxon>
    </lineage>
</organism>
<evidence type="ECO:0000313" key="1">
    <source>
        <dbReference type="EMBL" id="SGY62012.1"/>
    </source>
</evidence>
<dbReference type="AlphaFoldDB" id="A0A2X0MUQ6"/>
<gene>
    <name evidence="1" type="primary">BQ5605_C007g04639</name>
    <name evidence="1" type="ORF">BQ5605_C007G04639</name>
</gene>